<reference evidence="3" key="2">
    <citation type="submission" date="2020-08" db="EMBL/GenBank/DDBJ databases">
        <title>Plant Genome Project.</title>
        <authorList>
            <person name="Zhang R.-G."/>
        </authorList>
    </citation>
    <scope>NUCLEOTIDE SEQUENCE</scope>
    <source>
        <strain evidence="3">Huo1</strain>
        <tissue evidence="3">Leaf</tissue>
    </source>
</reference>
<reference evidence="3" key="1">
    <citation type="submission" date="2018-01" db="EMBL/GenBank/DDBJ databases">
        <authorList>
            <person name="Mao J.F."/>
        </authorList>
    </citation>
    <scope>NUCLEOTIDE SEQUENCE</scope>
    <source>
        <strain evidence="3">Huo1</strain>
        <tissue evidence="3">Leaf</tissue>
    </source>
</reference>
<keyword evidence="1" id="KW-0812">Transmembrane</keyword>
<name>A0A8X8Y638_SALSN</name>
<evidence type="ECO:0000259" key="2">
    <source>
        <dbReference type="Pfam" id="PF14222"/>
    </source>
</evidence>
<dbReference type="InterPro" id="IPR025614">
    <property type="entry name" value="Cell_morpho_N"/>
</dbReference>
<feature type="domain" description="Cell morphogenesis protein N-terminal" evidence="2">
    <location>
        <begin position="85"/>
        <end position="132"/>
    </location>
</feature>
<comment type="caution">
    <text evidence="3">The sequence shown here is derived from an EMBL/GenBank/DDBJ whole genome shotgun (WGS) entry which is preliminary data.</text>
</comment>
<feature type="transmembrane region" description="Helical" evidence="1">
    <location>
        <begin position="166"/>
        <end position="191"/>
    </location>
</feature>
<dbReference type="Proteomes" id="UP000298416">
    <property type="component" value="Unassembled WGS sequence"/>
</dbReference>
<dbReference type="GO" id="GO:0030427">
    <property type="term" value="C:site of polarized growth"/>
    <property type="evidence" value="ECO:0007669"/>
    <property type="project" value="TreeGrafter"/>
</dbReference>
<dbReference type="GO" id="GO:0000902">
    <property type="term" value="P:cell morphogenesis"/>
    <property type="evidence" value="ECO:0007669"/>
    <property type="project" value="InterPro"/>
</dbReference>
<organism evidence="3">
    <name type="scientific">Salvia splendens</name>
    <name type="common">Scarlet sage</name>
    <dbReference type="NCBI Taxonomy" id="180675"/>
    <lineage>
        <taxon>Eukaryota</taxon>
        <taxon>Viridiplantae</taxon>
        <taxon>Streptophyta</taxon>
        <taxon>Embryophyta</taxon>
        <taxon>Tracheophyta</taxon>
        <taxon>Spermatophyta</taxon>
        <taxon>Magnoliopsida</taxon>
        <taxon>eudicotyledons</taxon>
        <taxon>Gunneridae</taxon>
        <taxon>Pentapetalae</taxon>
        <taxon>asterids</taxon>
        <taxon>lamiids</taxon>
        <taxon>Lamiales</taxon>
        <taxon>Lamiaceae</taxon>
        <taxon>Nepetoideae</taxon>
        <taxon>Mentheae</taxon>
        <taxon>Salviinae</taxon>
        <taxon>Salvia</taxon>
        <taxon>Salvia subgen. Calosphace</taxon>
        <taxon>core Calosphace</taxon>
    </lineage>
</organism>
<keyword evidence="1" id="KW-1133">Transmembrane helix</keyword>
<dbReference type="AlphaFoldDB" id="A0A8X8Y638"/>
<keyword evidence="4" id="KW-1185">Reference proteome</keyword>
<evidence type="ECO:0000313" key="3">
    <source>
        <dbReference type="EMBL" id="KAG6423856.1"/>
    </source>
</evidence>
<gene>
    <name evidence="3" type="ORF">SASPL_114261</name>
</gene>
<proteinExistence type="predicted"/>
<dbReference type="InterPro" id="IPR039867">
    <property type="entry name" value="Furry/Tao3/Mor2"/>
</dbReference>
<evidence type="ECO:0000313" key="4">
    <source>
        <dbReference type="Proteomes" id="UP000298416"/>
    </source>
</evidence>
<keyword evidence="1" id="KW-0472">Membrane</keyword>
<dbReference type="EMBL" id="PNBA02000005">
    <property type="protein sequence ID" value="KAG6423856.1"/>
    <property type="molecule type" value="Genomic_DNA"/>
</dbReference>
<evidence type="ECO:0000256" key="1">
    <source>
        <dbReference type="SAM" id="Phobius"/>
    </source>
</evidence>
<accession>A0A8X8Y638</accession>
<dbReference type="PANTHER" id="PTHR12295:SF30">
    <property type="entry name" value="PROTEIN FURRY"/>
    <property type="match status" value="1"/>
</dbReference>
<dbReference type="PANTHER" id="PTHR12295">
    <property type="entry name" value="FURRY-RELATED"/>
    <property type="match status" value="1"/>
</dbReference>
<sequence>MKAGSAAKLIVDALLQQFLPLARRRIETAQVQDGQYLRPSDPAYEQVLDSLAMVARHNPVPLLEALLRWRESESPKGANDASTFQRKLAVECILCSACIRFVECCPQEGLTEKLWIGLENFVFDWLINADRYFSGFYAQEACHWRQEEGMEEEAKVIFSSSFRNSIFYLISVLILLFNLALRSISQICFLYF</sequence>
<dbReference type="GO" id="GO:0005938">
    <property type="term" value="C:cell cortex"/>
    <property type="evidence" value="ECO:0007669"/>
    <property type="project" value="TreeGrafter"/>
</dbReference>
<protein>
    <recommendedName>
        <fullName evidence="2">Cell morphogenesis protein N-terminal domain-containing protein</fullName>
    </recommendedName>
</protein>
<dbReference type="Pfam" id="PF14222">
    <property type="entry name" value="MOR2-PAG1_N"/>
    <property type="match status" value="1"/>
</dbReference>